<dbReference type="Proteomes" id="UP001596380">
    <property type="component" value="Unassembled WGS sequence"/>
</dbReference>
<dbReference type="EMBL" id="JBHSXS010000018">
    <property type="protein sequence ID" value="MFC6883282.1"/>
    <property type="molecule type" value="Genomic_DNA"/>
</dbReference>
<organism evidence="1 2">
    <name type="scientific">Actinomadura yumaensis</name>
    <dbReference type="NCBI Taxonomy" id="111807"/>
    <lineage>
        <taxon>Bacteria</taxon>
        <taxon>Bacillati</taxon>
        <taxon>Actinomycetota</taxon>
        <taxon>Actinomycetes</taxon>
        <taxon>Streptosporangiales</taxon>
        <taxon>Thermomonosporaceae</taxon>
        <taxon>Actinomadura</taxon>
    </lineage>
</organism>
<sequence length="317" mass="35082">MTTDVRRYTDCVDDALDRLWETGFEFGPDFAVHAPMVAETLATLGYTGDVPSWIEVNRRRRRYYAPPAAGDPLPDAPAEARAVALGDYRRVSDWVGFFDRRLDERPWRDVLVEWWPTLLEGAFAAFTHGLIRTAHAVRTLRTVPEPSALQLNELSRGMAYWAARYTPVPWKLANDAPAVSGPDEVPAALSELTVRQAARYAEQAPDPAVPQVHSVTAPSALRLVLPVLPDELKVRSYEAVSQVAAGIWKAVPTLSGRGPAAEEGYRPPSGEELAAEAVELGEEHCIKLAEACLRENAERPDERYLAAAHTLITKCRY</sequence>
<proteinExistence type="predicted"/>
<dbReference type="RefSeq" id="WP_160822490.1">
    <property type="nucleotide sequence ID" value="NZ_JBHSXE010000001.1"/>
</dbReference>
<protein>
    <submittedName>
        <fullName evidence="1">Questin oxidase family protein</fullName>
    </submittedName>
</protein>
<evidence type="ECO:0000313" key="1">
    <source>
        <dbReference type="EMBL" id="MFC6883282.1"/>
    </source>
</evidence>
<accession>A0ABW2CNL5</accession>
<keyword evidence="2" id="KW-1185">Reference proteome</keyword>
<evidence type="ECO:0000313" key="2">
    <source>
        <dbReference type="Proteomes" id="UP001596380"/>
    </source>
</evidence>
<gene>
    <name evidence="1" type="ORF">ACFQKB_26235</name>
</gene>
<comment type="caution">
    <text evidence="1">The sequence shown here is derived from an EMBL/GenBank/DDBJ whole genome shotgun (WGS) entry which is preliminary data.</text>
</comment>
<name>A0ABW2CNL5_9ACTN</name>
<reference evidence="2" key="1">
    <citation type="journal article" date="2019" name="Int. J. Syst. Evol. Microbiol.">
        <title>The Global Catalogue of Microorganisms (GCM) 10K type strain sequencing project: providing services to taxonomists for standard genome sequencing and annotation.</title>
        <authorList>
            <consortium name="The Broad Institute Genomics Platform"/>
            <consortium name="The Broad Institute Genome Sequencing Center for Infectious Disease"/>
            <person name="Wu L."/>
            <person name="Ma J."/>
        </authorList>
    </citation>
    <scope>NUCLEOTIDE SEQUENCE [LARGE SCALE GENOMIC DNA]</scope>
    <source>
        <strain evidence="2">JCM 3369</strain>
    </source>
</reference>